<feature type="compositionally biased region" description="Polar residues" evidence="1">
    <location>
        <begin position="734"/>
        <end position="747"/>
    </location>
</feature>
<dbReference type="EMBL" id="KQ965762">
    <property type="protein sequence ID" value="KXS15465.1"/>
    <property type="molecule type" value="Genomic_DNA"/>
</dbReference>
<protein>
    <submittedName>
        <fullName evidence="2">Uncharacterized protein</fullName>
    </submittedName>
</protein>
<feature type="compositionally biased region" description="Acidic residues" evidence="1">
    <location>
        <begin position="441"/>
        <end position="457"/>
    </location>
</feature>
<feature type="compositionally biased region" description="Acidic residues" evidence="1">
    <location>
        <begin position="529"/>
        <end position="538"/>
    </location>
</feature>
<name>A0A139AGA2_GONPJ</name>
<feature type="region of interest" description="Disordered" evidence="1">
    <location>
        <begin position="1"/>
        <end position="25"/>
    </location>
</feature>
<organism evidence="2 3">
    <name type="scientific">Gonapodya prolifera (strain JEL478)</name>
    <name type="common">Monoblepharis prolifera</name>
    <dbReference type="NCBI Taxonomy" id="1344416"/>
    <lineage>
        <taxon>Eukaryota</taxon>
        <taxon>Fungi</taxon>
        <taxon>Fungi incertae sedis</taxon>
        <taxon>Chytridiomycota</taxon>
        <taxon>Chytridiomycota incertae sedis</taxon>
        <taxon>Monoblepharidomycetes</taxon>
        <taxon>Monoblepharidales</taxon>
        <taxon>Gonapodyaceae</taxon>
        <taxon>Gonapodya</taxon>
    </lineage>
</organism>
<feature type="region of interest" description="Disordered" evidence="1">
    <location>
        <begin position="286"/>
        <end position="312"/>
    </location>
</feature>
<dbReference type="OrthoDB" id="2176723at2759"/>
<gene>
    <name evidence="2" type="ORF">M427DRAFT_155386</name>
</gene>
<feature type="compositionally biased region" description="Basic residues" evidence="1">
    <location>
        <begin position="303"/>
        <end position="312"/>
    </location>
</feature>
<feature type="region of interest" description="Disordered" evidence="1">
    <location>
        <begin position="726"/>
        <end position="747"/>
    </location>
</feature>
<evidence type="ECO:0000313" key="2">
    <source>
        <dbReference type="EMBL" id="KXS15465.1"/>
    </source>
</evidence>
<proteinExistence type="predicted"/>
<evidence type="ECO:0000313" key="3">
    <source>
        <dbReference type="Proteomes" id="UP000070544"/>
    </source>
</evidence>
<dbReference type="Proteomes" id="UP000070544">
    <property type="component" value="Unassembled WGS sequence"/>
</dbReference>
<sequence>MGSPNVQETTTLYSSLEESRTSYSHSPPQLIDAIVTAFRRRSGKVVPPHIIWNDLPTAVRAAFPYNDDPKRIAVFTALLKHIATVPSLRSNFRSKVVDVDAEICDISAPTKPLRSAQPNLAHSFNGFPKQNVETRFAWVGPDADNVVTNNRVGVAQSNPVKREPPPSSDSFVDILASSPSRAEASPSFVGSSVSVYPLIQVAVKRGNYDIPMSRTFGVVSNASFRSGSPMPIPELEPFPLDGLRVPQELIPALTPSVGPVNPISRPHLQQFVHSPSSLPKQRVSAIAPPKPAAVPTSAAVTPKRSRGRKNKRGSVIAHLTSKGAFAQSPERVDWTILTGKDLRSSVLEIMKMNVGKSLSYQDIWDHLPPALASTYHPSYSPARRLHRFAMMVRGVARANVSHVRRIKGGELGRGKVGWMWMDKVTESLLPKKRNVRADQIPSDEDDELDESEEDEEAAPPFRNLRSKSKRNSFAESDSDGDALLERPWKRASVSTSPTASRGRFHSLNGSQFSNTSPILEDAGDIAPSSDDDDEEGSWPVDEVELAERWRRRRESILEDGPRPTDKMVDEAYGSNPQHIAGAPLTAVYSHSPNLPPLPPTFNRSYTIPTSPKRGPRIFDPADERPTMSPMSMVAQTLVNLRNAQVPQDGVSSPVLRSASPDDLMQLDEACDSVTEEIESQVFRRISGSGGEQIAGNIDVFEEITFSIPKLTAVSDAKLNGLSITPKSDSDATCAPSSPTMSSLDSFKAPNNPNINVAIWSYSERIRSWEDEGRKLEEEGKRLMNWKAKVLME</sequence>
<feature type="region of interest" description="Disordered" evidence="1">
    <location>
        <begin position="435"/>
        <end position="538"/>
    </location>
</feature>
<reference evidence="2 3" key="1">
    <citation type="journal article" date="2015" name="Genome Biol. Evol.">
        <title>Phylogenomic analyses indicate that early fungi evolved digesting cell walls of algal ancestors of land plants.</title>
        <authorList>
            <person name="Chang Y."/>
            <person name="Wang S."/>
            <person name="Sekimoto S."/>
            <person name="Aerts A.L."/>
            <person name="Choi C."/>
            <person name="Clum A."/>
            <person name="LaButti K.M."/>
            <person name="Lindquist E.A."/>
            <person name="Yee Ngan C."/>
            <person name="Ohm R.A."/>
            <person name="Salamov A.A."/>
            <person name="Grigoriev I.V."/>
            <person name="Spatafora J.W."/>
            <person name="Berbee M.L."/>
        </authorList>
    </citation>
    <scope>NUCLEOTIDE SEQUENCE [LARGE SCALE GENOMIC DNA]</scope>
    <source>
        <strain evidence="2 3">JEL478</strain>
    </source>
</reference>
<feature type="compositionally biased region" description="Low complexity" evidence="1">
    <location>
        <begin position="293"/>
        <end position="302"/>
    </location>
</feature>
<feature type="compositionally biased region" description="Polar residues" evidence="1">
    <location>
        <begin position="507"/>
        <end position="517"/>
    </location>
</feature>
<dbReference type="AlphaFoldDB" id="A0A139AGA2"/>
<evidence type="ECO:0000256" key="1">
    <source>
        <dbReference type="SAM" id="MobiDB-lite"/>
    </source>
</evidence>
<keyword evidence="3" id="KW-1185">Reference proteome</keyword>
<accession>A0A139AGA2</accession>